<reference evidence="5" key="1">
    <citation type="submission" date="2019-06" db="EMBL/GenBank/DDBJ databases">
        <title>The complete genome of Emcibacter congregatus ZYLT.</title>
        <authorList>
            <person name="Zhao Z."/>
        </authorList>
    </citation>
    <scope>NUCLEOTIDE SEQUENCE [LARGE SCALE GENOMIC DNA]</scope>
    <source>
        <strain evidence="5">MCCC 1A06723</strain>
    </source>
</reference>
<dbReference type="AlphaFoldDB" id="A0A501PFI0"/>
<dbReference type="PROSITE" id="PS50404">
    <property type="entry name" value="GST_NTER"/>
    <property type="match status" value="1"/>
</dbReference>
<keyword evidence="5" id="KW-1185">Reference proteome</keyword>
<dbReference type="GO" id="GO:0006559">
    <property type="term" value="P:L-phenylalanine catabolic process"/>
    <property type="evidence" value="ECO:0007669"/>
    <property type="project" value="TreeGrafter"/>
</dbReference>
<feature type="domain" description="GST N-terminal" evidence="2">
    <location>
        <begin position="1"/>
        <end position="81"/>
    </location>
</feature>
<dbReference type="PROSITE" id="PS50405">
    <property type="entry name" value="GST_CTER"/>
    <property type="match status" value="1"/>
</dbReference>
<dbReference type="GO" id="GO:0016034">
    <property type="term" value="F:maleylacetoacetate isomerase activity"/>
    <property type="evidence" value="ECO:0007669"/>
    <property type="project" value="UniProtKB-EC"/>
</dbReference>
<dbReference type="NCBIfam" id="TIGR01262">
    <property type="entry name" value="maiA"/>
    <property type="match status" value="1"/>
</dbReference>
<dbReference type="OrthoDB" id="509852at2"/>
<dbReference type="FunFam" id="1.20.1050.10:FF:000017">
    <property type="entry name" value="Maleylacetoacetate isomerase"/>
    <property type="match status" value="1"/>
</dbReference>
<dbReference type="Gene3D" id="1.20.1050.10">
    <property type="match status" value="1"/>
</dbReference>
<dbReference type="RefSeq" id="WP_139941438.1">
    <property type="nucleotide sequence ID" value="NZ_JBHSYP010000002.1"/>
</dbReference>
<dbReference type="SUPFAM" id="SSF52833">
    <property type="entry name" value="Thioredoxin-like"/>
    <property type="match status" value="1"/>
</dbReference>
<dbReference type="InterPro" id="IPR040079">
    <property type="entry name" value="Glutathione_S-Trfase"/>
</dbReference>
<dbReference type="SUPFAM" id="SSF47616">
    <property type="entry name" value="GST C-terminal domain-like"/>
    <property type="match status" value="1"/>
</dbReference>
<evidence type="ECO:0000313" key="4">
    <source>
        <dbReference type="EMBL" id="TPD59219.1"/>
    </source>
</evidence>
<dbReference type="Pfam" id="PF02798">
    <property type="entry name" value="GST_N"/>
    <property type="match status" value="1"/>
</dbReference>
<dbReference type="EMBL" id="VFIY01000015">
    <property type="protein sequence ID" value="TPD59219.1"/>
    <property type="molecule type" value="Genomic_DNA"/>
</dbReference>
<dbReference type="Proteomes" id="UP000319148">
    <property type="component" value="Unassembled WGS sequence"/>
</dbReference>
<evidence type="ECO:0000259" key="3">
    <source>
        <dbReference type="PROSITE" id="PS50405"/>
    </source>
</evidence>
<dbReference type="InterPro" id="IPR036282">
    <property type="entry name" value="Glutathione-S-Trfase_C_sf"/>
</dbReference>
<dbReference type="InterPro" id="IPR010987">
    <property type="entry name" value="Glutathione-S-Trfase_C-like"/>
</dbReference>
<dbReference type="EC" id="5.2.1.2" evidence="4"/>
<dbReference type="InterPro" id="IPR034330">
    <property type="entry name" value="GST_Zeta_C"/>
</dbReference>
<feature type="domain" description="GST C-terminal" evidence="3">
    <location>
        <begin position="86"/>
        <end position="212"/>
    </location>
</feature>
<organism evidence="4 5">
    <name type="scientific">Emcibacter nanhaiensis</name>
    <dbReference type="NCBI Taxonomy" id="1505037"/>
    <lineage>
        <taxon>Bacteria</taxon>
        <taxon>Pseudomonadati</taxon>
        <taxon>Pseudomonadota</taxon>
        <taxon>Alphaproteobacteria</taxon>
        <taxon>Emcibacterales</taxon>
        <taxon>Emcibacteraceae</taxon>
        <taxon>Emcibacter</taxon>
    </lineage>
</organism>
<dbReference type="InterPro" id="IPR005955">
    <property type="entry name" value="GST_Zeta"/>
</dbReference>
<dbReference type="GO" id="GO:0004364">
    <property type="term" value="F:glutathione transferase activity"/>
    <property type="evidence" value="ECO:0007669"/>
    <property type="project" value="TreeGrafter"/>
</dbReference>
<dbReference type="Gene3D" id="3.40.30.10">
    <property type="entry name" value="Glutaredoxin"/>
    <property type="match status" value="1"/>
</dbReference>
<accession>A0A501PFI0</accession>
<sequence>MLALYGYYRSSAAYRLRIALNLKGLEYENIPVSLLAGEHRNEEYLKLNAQGLVPALKDGGLTLGQSMAILEYLEETRPEVPLLPADAAGRARVRQIANIIACDIHPLDNLRVLKYLKGDLGISDEAKEIWYRHWIRLGFEAIEAMLQDGASGRYCHGDTPTMAEACLIPQLYNARRFNTPLDEFPTILRIEELCNSQDPFIRALPENQPDAS</sequence>
<dbReference type="PANTHER" id="PTHR42673:SF21">
    <property type="entry name" value="GLUTATHIONE S-TRANSFERASE YFCF"/>
    <property type="match status" value="1"/>
</dbReference>
<dbReference type="InterPro" id="IPR004045">
    <property type="entry name" value="Glutathione_S-Trfase_N"/>
</dbReference>
<dbReference type="InterPro" id="IPR034333">
    <property type="entry name" value="GST_Zeta_N"/>
</dbReference>
<evidence type="ECO:0000259" key="2">
    <source>
        <dbReference type="PROSITE" id="PS50404"/>
    </source>
</evidence>
<gene>
    <name evidence="4" type="primary">maiA</name>
    <name evidence="4" type="ORF">FIV46_13400</name>
</gene>
<dbReference type="SFLD" id="SFLDG00358">
    <property type="entry name" value="Main_(cytGST)"/>
    <property type="match status" value="1"/>
</dbReference>
<evidence type="ECO:0000256" key="1">
    <source>
        <dbReference type="ARBA" id="ARBA00010007"/>
    </source>
</evidence>
<comment type="caution">
    <text evidence="4">The sequence shown here is derived from an EMBL/GenBank/DDBJ whole genome shotgun (WGS) entry which is preliminary data.</text>
</comment>
<dbReference type="PANTHER" id="PTHR42673">
    <property type="entry name" value="MALEYLACETOACETATE ISOMERASE"/>
    <property type="match status" value="1"/>
</dbReference>
<dbReference type="GO" id="GO:0005737">
    <property type="term" value="C:cytoplasm"/>
    <property type="evidence" value="ECO:0007669"/>
    <property type="project" value="InterPro"/>
</dbReference>
<keyword evidence="4" id="KW-0413">Isomerase</keyword>
<protein>
    <submittedName>
        <fullName evidence="4">Maleylacetoacetate isomerase</fullName>
        <ecNumber evidence="4">5.2.1.2</ecNumber>
    </submittedName>
</protein>
<dbReference type="CDD" id="cd03191">
    <property type="entry name" value="GST_C_Zeta"/>
    <property type="match status" value="1"/>
</dbReference>
<dbReference type="SFLD" id="SFLDS00019">
    <property type="entry name" value="Glutathione_Transferase_(cytos"/>
    <property type="match status" value="1"/>
</dbReference>
<dbReference type="GO" id="GO:0006749">
    <property type="term" value="P:glutathione metabolic process"/>
    <property type="evidence" value="ECO:0007669"/>
    <property type="project" value="TreeGrafter"/>
</dbReference>
<evidence type="ECO:0000313" key="5">
    <source>
        <dbReference type="Proteomes" id="UP000319148"/>
    </source>
</evidence>
<dbReference type="CDD" id="cd03042">
    <property type="entry name" value="GST_N_Zeta"/>
    <property type="match status" value="1"/>
</dbReference>
<proteinExistence type="inferred from homology"/>
<comment type="similarity">
    <text evidence="1">Belongs to the GST superfamily. Zeta family.</text>
</comment>
<dbReference type="InterPro" id="IPR036249">
    <property type="entry name" value="Thioredoxin-like_sf"/>
</dbReference>
<name>A0A501PFI0_9PROT</name>